<dbReference type="STRING" id="571913.VV02_19980"/>
<dbReference type="AlphaFoldDB" id="A0A0K1JQY3"/>
<proteinExistence type="predicted"/>
<dbReference type="InterPro" id="IPR027417">
    <property type="entry name" value="P-loop_NTPase"/>
</dbReference>
<organism evidence="4 5">
    <name type="scientific">Luteipulveratus mongoliensis</name>
    <dbReference type="NCBI Taxonomy" id="571913"/>
    <lineage>
        <taxon>Bacteria</taxon>
        <taxon>Bacillati</taxon>
        <taxon>Actinomycetota</taxon>
        <taxon>Actinomycetes</taxon>
        <taxon>Micrococcales</taxon>
        <taxon>Dermacoccaceae</taxon>
        <taxon>Luteipulveratus</taxon>
    </lineage>
</organism>
<dbReference type="PATRIC" id="fig|571913.6.peg.4049"/>
<dbReference type="GO" id="GO:0005524">
    <property type="term" value="F:ATP binding"/>
    <property type="evidence" value="ECO:0007669"/>
    <property type="project" value="UniProtKB-KW"/>
</dbReference>
<dbReference type="Pfam" id="PF00005">
    <property type="entry name" value="ABC_tran"/>
    <property type="match status" value="1"/>
</dbReference>
<dbReference type="PROSITE" id="PS50893">
    <property type="entry name" value="ABC_TRANSPORTER_2"/>
    <property type="match status" value="1"/>
</dbReference>
<evidence type="ECO:0000259" key="3">
    <source>
        <dbReference type="PROSITE" id="PS50893"/>
    </source>
</evidence>
<dbReference type="SMART" id="SM00382">
    <property type="entry name" value="AAA"/>
    <property type="match status" value="1"/>
</dbReference>
<sequence length="232" mass="24979">MAADRLCVSRGKKQILRDLRFEIPTGSVVGLLGPSGCGKTTLMRTIVGVQRIGSGDLTVLGDRPGSSALRSRIGYVTQAVSVYRDLTVRQNVAYFAALVGAHNGEEAITSVGLQPYADQRVDQLSGGQAGRASLACALVGNPELLVLDEPTVGLDPLTREDLWTYLRSLADRGVTLLISSHVMDEAARCDSVMLMREGRLLQHITPDELLKQTGQDSMDDAFLALIRQEEAA</sequence>
<evidence type="ECO:0000256" key="1">
    <source>
        <dbReference type="ARBA" id="ARBA00022741"/>
    </source>
</evidence>
<keyword evidence="5" id="KW-1185">Reference proteome</keyword>
<dbReference type="Gene3D" id="3.40.50.300">
    <property type="entry name" value="P-loop containing nucleotide triphosphate hydrolases"/>
    <property type="match status" value="1"/>
</dbReference>
<dbReference type="GO" id="GO:0016887">
    <property type="term" value="F:ATP hydrolysis activity"/>
    <property type="evidence" value="ECO:0007669"/>
    <property type="project" value="InterPro"/>
</dbReference>
<evidence type="ECO:0000313" key="5">
    <source>
        <dbReference type="Proteomes" id="UP000066480"/>
    </source>
</evidence>
<evidence type="ECO:0000313" key="4">
    <source>
        <dbReference type="EMBL" id="AKU19131.1"/>
    </source>
</evidence>
<dbReference type="SUPFAM" id="SSF52540">
    <property type="entry name" value="P-loop containing nucleoside triphosphate hydrolases"/>
    <property type="match status" value="1"/>
</dbReference>
<protein>
    <submittedName>
        <fullName evidence="4">Multidrug ABC transporter ATPase</fullName>
    </submittedName>
</protein>
<dbReference type="KEGG" id="lmoi:VV02_19980"/>
<dbReference type="EMBL" id="CP011112">
    <property type="protein sequence ID" value="AKU19131.1"/>
    <property type="molecule type" value="Genomic_DNA"/>
</dbReference>
<feature type="domain" description="ABC transporter" evidence="3">
    <location>
        <begin position="1"/>
        <end position="222"/>
    </location>
</feature>
<dbReference type="OrthoDB" id="9804819at2"/>
<evidence type="ECO:0000256" key="2">
    <source>
        <dbReference type="ARBA" id="ARBA00022840"/>
    </source>
</evidence>
<dbReference type="Proteomes" id="UP000066480">
    <property type="component" value="Chromosome"/>
</dbReference>
<keyword evidence="2" id="KW-0067">ATP-binding</keyword>
<dbReference type="CDD" id="cd03230">
    <property type="entry name" value="ABC_DR_subfamily_A"/>
    <property type="match status" value="1"/>
</dbReference>
<accession>A0A0K1JQY3</accession>
<dbReference type="PANTHER" id="PTHR43038">
    <property type="entry name" value="ATP-BINDING CASSETTE, SUB-FAMILY H, MEMBER 1"/>
    <property type="match status" value="1"/>
</dbReference>
<reference evidence="4 5" key="1">
    <citation type="submission" date="2015-03" db="EMBL/GenBank/DDBJ databases">
        <title>Luteipulveratus halotolerans sp. nov., a novel actinobacterium (Dermacoccaceae) from Sarawak, Malaysia.</title>
        <authorList>
            <person name="Juboi H."/>
            <person name="Basik A."/>
            <person name="Shamsul S.S."/>
            <person name="Arnold P."/>
            <person name="Schmitt E.K."/>
            <person name="Sanglier J.-J."/>
            <person name="Yeo T."/>
        </authorList>
    </citation>
    <scope>NUCLEOTIDE SEQUENCE [LARGE SCALE GENOMIC DNA]</scope>
    <source>
        <strain evidence="4 5">MN07-A0370</strain>
    </source>
</reference>
<dbReference type="InterPro" id="IPR003593">
    <property type="entry name" value="AAA+_ATPase"/>
</dbReference>
<gene>
    <name evidence="4" type="ORF">VV02_19980</name>
</gene>
<dbReference type="PANTHER" id="PTHR43038:SF3">
    <property type="entry name" value="ABC TRANSPORTER G FAMILY MEMBER 20 ISOFORM X1"/>
    <property type="match status" value="1"/>
</dbReference>
<name>A0A0K1JQY3_9MICO</name>
<dbReference type="InterPro" id="IPR003439">
    <property type="entry name" value="ABC_transporter-like_ATP-bd"/>
</dbReference>
<keyword evidence="1" id="KW-0547">Nucleotide-binding</keyword>